<dbReference type="AlphaFoldDB" id="A0AA39CBX1"/>
<dbReference type="Proteomes" id="UP001172673">
    <property type="component" value="Unassembled WGS sequence"/>
</dbReference>
<dbReference type="GO" id="GO:0003735">
    <property type="term" value="F:structural constituent of ribosome"/>
    <property type="evidence" value="ECO:0007669"/>
    <property type="project" value="InterPro"/>
</dbReference>
<dbReference type="EMBL" id="JAPDRK010000025">
    <property type="protein sequence ID" value="KAJ9602644.1"/>
    <property type="molecule type" value="Genomic_DNA"/>
</dbReference>
<dbReference type="Pfam" id="PF00338">
    <property type="entry name" value="Ribosomal_S10"/>
    <property type="match status" value="1"/>
</dbReference>
<name>A0AA39CBX1_9EURO</name>
<comment type="similarity">
    <text evidence="1">Belongs to the universal ribosomal protein uS10 family.</text>
</comment>
<evidence type="ECO:0000256" key="5">
    <source>
        <dbReference type="ARBA" id="ARBA00035450"/>
    </source>
</evidence>
<dbReference type="GO" id="GO:0003723">
    <property type="term" value="F:RNA binding"/>
    <property type="evidence" value="ECO:0007669"/>
    <property type="project" value="InterPro"/>
</dbReference>
<dbReference type="GO" id="GO:0006412">
    <property type="term" value="P:translation"/>
    <property type="evidence" value="ECO:0007669"/>
    <property type="project" value="InterPro"/>
</dbReference>
<protein>
    <recommendedName>
        <fullName evidence="4">Small ribosomal subunit protein uS10</fullName>
    </recommendedName>
    <alternativeName>
        <fullName evidence="5">40S ribosomal protein S20</fullName>
    </alternativeName>
</protein>
<dbReference type="PRINTS" id="PR00971">
    <property type="entry name" value="RIBOSOMALS10"/>
</dbReference>
<evidence type="ECO:0000256" key="6">
    <source>
        <dbReference type="SAM" id="MobiDB-lite"/>
    </source>
</evidence>
<evidence type="ECO:0000256" key="3">
    <source>
        <dbReference type="ARBA" id="ARBA00023274"/>
    </source>
</evidence>
<dbReference type="NCBIfam" id="TIGR01046">
    <property type="entry name" value="uS10_euk_arch"/>
    <property type="match status" value="1"/>
</dbReference>
<evidence type="ECO:0000259" key="7">
    <source>
        <dbReference type="SMART" id="SM01403"/>
    </source>
</evidence>
<dbReference type="GO" id="GO:0015935">
    <property type="term" value="C:small ribosomal subunit"/>
    <property type="evidence" value="ECO:0007669"/>
    <property type="project" value="InterPro"/>
</dbReference>
<comment type="caution">
    <text evidence="8">The sequence shown here is derived from an EMBL/GenBank/DDBJ whole genome shotgun (WGS) entry which is preliminary data.</text>
</comment>
<organism evidence="8 9">
    <name type="scientific">Cladophialophora chaetospira</name>
    <dbReference type="NCBI Taxonomy" id="386627"/>
    <lineage>
        <taxon>Eukaryota</taxon>
        <taxon>Fungi</taxon>
        <taxon>Dikarya</taxon>
        <taxon>Ascomycota</taxon>
        <taxon>Pezizomycotina</taxon>
        <taxon>Eurotiomycetes</taxon>
        <taxon>Chaetothyriomycetidae</taxon>
        <taxon>Chaetothyriales</taxon>
        <taxon>Herpotrichiellaceae</taxon>
        <taxon>Cladophialophora</taxon>
    </lineage>
</organism>
<evidence type="ECO:0000256" key="2">
    <source>
        <dbReference type="ARBA" id="ARBA00022980"/>
    </source>
</evidence>
<proteinExistence type="inferred from homology"/>
<dbReference type="SMART" id="SM01403">
    <property type="entry name" value="Ribosomal_S10"/>
    <property type="match status" value="1"/>
</dbReference>
<keyword evidence="2 8" id="KW-0689">Ribosomal protein</keyword>
<dbReference type="HAMAP" id="MF_00508">
    <property type="entry name" value="Ribosomal_uS10"/>
    <property type="match status" value="1"/>
</dbReference>
<dbReference type="SUPFAM" id="SSF54999">
    <property type="entry name" value="Ribosomal protein S10"/>
    <property type="match status" value="1"/>
</dbReference>
<dbReference type="InterPro" id="IPR001848">
    <property type="entry name" value="Ribosomal_uS10"/>
</dbReference>
<reference evidence="8" key="1">
    <citation type="submission" date="2022-10" db="EMBL/GenBank/DDBJ databases">
        <title>Culturing micro-colonial fungi from biological soil crusts in the Mojave desert and describing Neophaeococcomyces mojavensis, and introducing the new genera and species Taxawa tesnikishii.</title>
        <authorList>
            <person name="Kurbessoian T."/>
            <person name="Stajich J.E."/>
        </authorList>
    </citation>
    <scope>NUCLEOTIDE SEQUENCE</scope>
    <source>
        <strain evidence="8">TK_41</strain>
    </source>
</reference>
<dbReference type="Gene3D" id="3.30.70.600">
    <property type="entry name" value="Ribosomal protein S10 domain"/>
    <property type="match status" value="1"/>
</dbReference>
<feature type="domain" description="Small ribosomal subunit protein uS10" evidence="7">
    <location>
        <begin position="36"/>
        <end position="129"/>
    </location>
</feature>
<evidence type="ECO:0000313" key="8">
    <source>
        <dbReference type="EMBL" id="KAJ9602644.1"/>
    </source>
</evidence>
<sequence>MAFNILPRNSSLDEAMPLPKPEKEVEVSEKEFHKIRISLTGKDVPKLERVCRDLKDRAESKNLFVKGPVRLPTRILKVTPRKSPSGQGTHTFDHYEMRIHKRLIDLIAPTKFAKKLAVNIENGIEVDVMMMS</sequence>
<accession>A0AA39CBX1</accession>
<evidence type="ECO:0000313" key="9">
    <source>
        <dbReference type="Proteomes" id="UP001172673"/>
    </source>
</evidence>
<keyword evidence="3" id="KW-0687">Ribonucleoprotein</keyword>
<dbReference type="InterPro" id="IPR027486">
    <property type="entry name" value="Ribosomal_uS10_dom"/>
</dbReference>
<feature type="region of interest" description="Disordered" evidence="6">
    <location>
        <begin position="1"/>
        <end position="20"/>
    </location>
</feature>
<gene>
    <name evidence="8" type="primary">RPS20_2</name>
    <name evidence="8" type="ORF">H2200_012837</name>
</gene>
<dbReference type="PROSITE" id="PS00361">
    <property type="entry name" value="RIBOSOMAL_S10"/>
    <property type="match status" value="1"/>
</dbReference>
<evidence type="ECO:0000256" key="4">
    <source>
        <dbReference type="ARBA" id="ARBA00035162"/>
    </source>
</evidence>
<dbReference type="PANTHER" id="PTHR11700">
    <property type="entry name" value="30S RIBOSOMAL PROTEIN S10 FAMILY MEMBER"/>
    <property type="match status" value="1"/>
</dbReference>
<dbReference type="InterPro" id="IPR005729">
    <property type="entry name" value="Ribosomal_uS10_euk/arc"/>
</dbReference>
<dbReference type="InterPro" id="IPR018268">
    <property type="entry name" value="Ribosomal_uS10_CS"/>
</dbReference>
<evidence type="ECO:0000256" key="1">
    <source>
        <dbReference type="ARBA" id="ARBA00007102"/>
    </source>
</evidence>
<keyword evidence="9" id="KW-1185">Reference proteome</keyword>
<dbReference type="InterPro" id="IPR036838">
    <property type="entry name" value="Ribosomal_uS10_dom_sf"/>
</dbReference>
<dbReference type="FunFam" id="3.30.70.600:FF:000004">
    <property type="entry name" value="30S ribosomal protein S10"/>
    <property type="match status" value="1"/>
</dbReference>